<dbReference type="Pfam" id="PF07715">
    <property type="entry name" value="Plug"/>
    <property type="match status" value="1"/>
</dbReference>
<evidence type="ECO:0000313" key="17">
    <source>
        <dbReference type="EMBL" id="CAA0118494.1"/>
    </source>
</evidence>
<gene>
    <name evidence="17" type="primary">fyuA_25</name>
    <name evidence="16" type="ORF">IHBHHGIJ_03273</name>
    <name evidence="17" type="ORF">KFEGEMFD_03486</name>
</gene>
<dbReference type="GO" id="GO:0009279">
    <property type="term" value="C:cell outer membrane"/>
    <property type="evidence" value="ECO:0007669"/>
    <property type="project" value="UniProtKB-SubCell"/>
</dbReference>
<keyword evidence="4" id="KW-0410">Iron transport</keyword>
<dbReference type="GO" id="GO:0006826">
    <property type="term" value="P:iron ion transport"/>
    <property type="evidence" value="ECO:0007669"/>
    <property type="project" value="UniProtKB-KW"/>
</dbReference>
<keyword evidence="17" id="KW-0675">Receptor</keyword>
<evidence type="ECO:0000256" key="10">
    <source>
        <dbReference type="ARBA" id="ARBA00023237"/>
    </source>
</evidence>
<keyword evidence="13" id="KW-0732">Signal</keyword>
<keyword evidence="6" id="KW-0408">Iron</keyword>
<sequence length="788" mass="86220">MRVAHSNFSKNVSCVLTIGVSSLLSFPSFAETNTRNRMLEEVVVTAQKREENSQEVPITMAALGGEKLEAFGIEATADLEKIVPGLTFTQQYGYTVIYLRGVGSESFLPNSEPSIASYVDGINIASAHGKSDAVGPVERIEVLKGPQGTLYGRSATGGAINIISKPVPTEGYEGFLTYGAGNYDDRHIQGYFAAALTDRTGMSFSYYKDQRDNLNVRTIRGEVQHDDKQDFSESFRLKVTQTIGDNISITGIAQKTDVQLADADKKANIHPSGLSIGADPQEPGRIVENDKQGLMRTDAELYGLIFEWDLDAVAFKFVYSDQESLTFDRTTTDYDGTSLNKVSFFTYDEPVFQETYEFQLSSTDNSWMSDKLTWVAGYYHLEGGGGFERIFFELSPELATGLVTGLAGSIGDLLTGILSPVTSTPVFLEAGGKITIDSDSVFAEATYSITPDLNLTLGARYQEETRGLINSYFDVINPLFGTPSEEYLSGSDQSNNIRVATYENPDLEDTSVAPRLAIQWFPSESVQIYSSIAKGFKSQTYNVLNFFSAPDEVDKSETTSVELGFKSDLLDSALRLNGAVFNTVTKNPISAFVGLTSGGVVNYFNAKESTTKGAEIDFLFQPMPSMNPGLVLSGGASYIEAEFTDFEDGRGYDEETGLAYGPGAITLLGARDFTGNDVPRTPKFSSNIALNQAIELGDFGYLELAVDYAFKDSFFYTASNTPHAKQPQYELFGARISWMYDPKGITLTAYVNNIKDEDYFVQMAENDFGVSAALAPPRLYGAKIKVEF</sequence>
<evidence type="ECO:0000256" key="5">
    <source>
        <dbReference type="ARBA" id="ARBA00022692"/>
    </source>
</evidence>
<evidence type="ECO:0000256" key="6">
    <source>
        <dbReference type="ARBA" id="ARBA00023004"/>
    </source>
</evidence>
<organism evidence="17 19">
    <name type="scientific">Zhongshania aliphaticivorans</name>
    <dbReference type="NCBI Taxonomy" id="1470434"/>
    <lineage>
        <taxon>Bacteria</taxon>
        <taxon>Pseudomonadati</taxon>
        <taxon>Pseudomonadota</taxon>
        <taxon>Gammaproteobacteria</taxon>
        <taxon>Cellvibrionales</taxon>
        <taxon>Spongiibacteraceae</taxon>
        <taxon>Zhongshania</taxon>
    </lineage>
</organism>
<evidence type="ECO:0000256" key="4">
    <source>
        <dbReference type="ARBA" id="ARBA00022496"/>
    </source>
</evidence>
<evidence type="ECO:0000256" key="9">
    <source>
        <dbReference type="ARBA" id="ARBA00023136"/>
    </source>
</evidence>
<dbReference type="EMBL" id="CACSIM010000006">
    <property type="protein sequence ID" value="CAA0118494.1"/>
    <property type="molecule type" value="Genomic_DNA"/>
</dbReference>
<keyword evidence="9 11" id="KW-0472">Membrane</keyword>
<dbReference type="PANTHER" id="PTHR32552">
    <property type="entry name" value="FERRICHROME IRON RECEPTOR-RELATED"/>
    <property type="match status" value="1"/>
</dbReference>
<feature type="chain" id="PRO_5036150539" evidence="13">
    <location>
        <begin position="31"/>
        <end position="788"/>
    </location>
</feature>
<keyword evidence="5 11" id="KW-0812">Transmembrane</keyword>
<evidence type="ECO:0000259" key="14">
    <source>
        <dbReference type="Pfam" id="PF00593"/>
    </source>
</evidence>
<evidence type="ECO:0000256" key="1">
    <source>
        <dbReference type="ARBA" id="ARBA00004571"/>
    </source>
</evidence>
<evidence type="ECO:0000256" key="8">
    <source>
        <dbReference type="ARBA" id="ARBA00023077"/>
    </source>
</evidence>
<feature type="signal peptide" evidence="13">
    <location>
        <begin position="1"/>
        <end position="30"/>
    </location>
</feature>
<dbReference type="AlphaFoldDB" id="A0A5S9QKB9"/>
<dbReference type="SUPFAM" id="SSF56935">
    <property type="entry name" value="Porins"/>
    <property type="match status" value="1"/>
</dbReference>
<keyword evidence="7" id="KW-0406">Ion transport</keyword>
<comment type="subcellular location">
    <subcellularLocation>
        <location evidence="1 11">Cell outer membrane</location>
        <topology evidence="1 11">Multi-pass membrane protein</topology>
    </subcellularLocation>
</comment>
<keyword evidence="2 11" id="KW-0813">Transport</keyword>
<dbReference type="InterPro" id="IPR039426">
    <property type="entry name" value="TonB-dep_rcpt-like"/>
</dbReference>
<evidence type="ECO:0000256" key="3">
    <source>
        <dbReference type="ARBA" id="ARBA00022452"/>
    </source>
</evidence>
<keyword evidence="3 11" id="KW-1134">Transmembrane beta strand</keyword>
<evidence type="ECO:0000313" key="16">
    <source>
        <dbReference type="EMBL" id="CAA0111175.1"/>
    </source>
</evidence>
<dbReference type="Proteomes" id="UP000439591">
    <property type="component" value="Unassembled WGS sequence"/>
</dbReference>
<evidence type="ECO:0000256" key="13">
    <source>
        <dbReference type="SAM" id="SignalP"/>
    </source>
</evidence>
<evidence type="ECO:0000256" key="2">
    <source>
        <dbReference type="ARBA" id="ARBA00022448"/>
    </source>
</evidence>
<accession>A0A5S9QKB9</accession>
<dbReference type="PANTHER" id="PTHR32552:SF81">
    <property type="entry name" value="TONB-DEPENDENT OUTER MEMBRANE RECEPTOR"/>
    <property type="match status" value="1"/>
</dbReference>
<dbReference type="Gene3D" id="2.40.170.20">
    <property type="entry name" value="TonB-dependent receptor, beta-barrel domain"/>
    <property type="match status" value="1"/>
</dbReference>
<feature type="domain" description="TonB-dependent receptor plug" evidence="15">
    <location>
        <begin position="54"/>
        <end position="159"/>
    </location>
</feature>
<evidence type="ECO:0000313" key="18">
    <source>
        <dbReference type="Proteomes" id="UP000435877"/>
    </source>
</evidence>
<keyword evidence="8 12" id="KW-0798">TonB box</keyword>
<keyword evidence="10 11" id="KW-0998">Cell outer membrane</keyword>
<feature type="domain" description="TonB-dependent receptor-like beta-barrel" evidence="14">
    <location>
        <begin position="294"/>
        <end position="754"/>
    </location>
</feature>
<proteinExistence type="inferred from homology"/>
<dbReference type="Proteomes" id="UP000435877">
    <property type="component" value="Unassembled WGS sequence"/>
</dbReference>
<reference evidence="18 19" key="1">
    <citation type="submission" date="2019-11" db="EMBL/GenBank/DDBJ databases">
        <authorList>
            <person name="Holert J."/>
        </authorList>
    </citation>
    <scope>NUCLEOTIDE SEQUENCE [LARGE SCALE GENOMIC DNA]</scope>
    <source>
        <strain evidence="17">BC3_2A</strain>
        <strain evidence="16">SB11_1A</strain>
    </source>
</reference>
<dbReference type="InterPro" id="IPR036942">
    <property type="entry name" value="Beta-barrel_TonB_sf"/>
</dbReference>
<evidence type="ECO:0000256" key="7">
    <source>
        <dbReference type="ARBA" id="ARBA00023065"/>
    </source>
</evidence>
<protein>
    <submittedName>
        <fullName evidence="17">Pesticin receptor</fullName>
    </submittedName>
</protein>
<dbReference type="InterPro" id="IPR000531">
    <property type="entry name" value="Beta-barrel_TonB"/>
</dbReference>
<name>A0A5S9QKB9_9GAMM</name>
<dbReference type="Pfam" id="PF00593">
    <property type="entry name" value="TonB_dep_Rec_b-barrel"/>
    <property type="match status" value="1"/>
</dbReference>
<evidence type="ECO:0000256" key="11">
    <source>
        <dbReference type="PROSITE-ProRule" id="PRU01360"/>
    </source>
</evidence>
<evidence type="ECO:0000256" key="12">
    <source>
        <dbReference type="RuleBase" id="RU003357"/>
    </source>
</evidence>
<dbReference type="PROSITE" id="PS52016">
    <property type="entry name" value="TONB_DEPENDENT_REC_3"/>
    <property type="match status" value="1"/>
</dbReference>
<dbReference type="RefSeq" id="WP_159270044.1">
    <property type="nucleotide sequence ID" value="NZ_CACSIK010000003.1"/>
</dbReference>
<dbReference type="InterPro" id="IPR012910">
    <property type="entry name" value="Plug_dom"/>
</dbReference>
<evidence type="ECO:0000313" key="19">
    <source>
        <dbReference type="Proteomes" id="UP000439591"/>
    </source>
</evidence>
<comment type="similarity">
    <text evidence="11 12">Belongs to the TonB-dependent receptor family.</text>
</comment>
<keyword evidence="18" id="KW-1185">Reference proteome</keyword>
<evidence type="ECO:0000259" key="15">
    <source>
        <dbReference type="Pfam" id="PF07715"/>
    </source>
</evidence>
<dbReference type="OrthoDB" id="5741176at2"/>
<dbReference type="EMBL" id="CACSIK010000003">
    <property type="protein sequence ID" value="CAA0111175.1"/>
    <property type="molecule type" value="Genomic_DNA"/>
</dbReference>